<accession>A0AAU9NBD2</accession>
<dbReference type="Proteomes" id="UP001157418">
    <property type="component" value="Unassembled WGS sequence"/>
</dbReference>
<protein>
    <recommendedName>
        <fullName evidence="4">Ubiquitin-like protease family profile domain-containing protein</fullName>
    </recommendedName>
</protein>
<reference evidence="2 3" key="1">
    <citation type="submission" date="2022-01" db="EMBL/GenBank/DDBJ databases">
        <authorList>
            <person name="Xiong W."/>
            <person name="Schranz E."/>
        </authorList>
    </citation>
    <scope>NUCLEOTIDE SEQUENCE [LARGE SCALE GENOMIC DNA]</scope>
</reference>
<dbReference type="Gene3D" id="3.40.395.10">
    <property type="entry name" value="Adenoviral Proteinase, Chain A"/>
    <property type="match status" value="1"/>
</dbReference>
<keyword evidence="3" id="KW-1185">Reference proteome</keyword>
<evidence type="ECO:0008006" key="4">
    <source>
        <dbReference type="Google" id="ProtNLM"/>
    </source>
</evidence>
<dbReference type="EMBL" id="CAKMRJ010004445">
    <property type="protein sequence ID" value="CAH1435616.1"/>
    <property type="molecule type" value="Genomic_DNA"/>
</dbReference>
<gene>
    <name evidence="2" type="ORF">LVIROSA_LOCUS22047</name>
</gene>
<evidence type="ECO:0000313" key="2">
    <source>
        <dbReference type="EMBL" id="CAH1435616.1"/>
    </source>
</evidence>
<evidence type="ECO:0000256" key="1">
    <source>
        <dbReference type="SAM" id="Coils"/>
    </source>
</evidence>
<sequence>MSKKVDKAFKKHGNLKLIEFYGLKVKELCSVYKAFRHSNSKSETTFESYDKSSSCDDKFSDIGDFGIEDDIYTPRKVNKDPAYMHSKICKSDDEYNKFKENVVHWLEESKVRRNLKGIDLYMTWKTRGNSNDCGIFLMRHMETYKGGALAQWTCGFKMETVEQIYQLRKLRRRYCLKILLSEVNIMKHEVEQLIDEYQKLSTNDRCVLYDEGIINIGARLAAFGP</sequence>
<dbReference type="AlphaFoldDB" id="A0AAU9NBD2"/>
<organism evidence="2 3">
    <name type="scientific">Lactuca virosa</name>
    <dbReference type="NCBI Taxonomy" id="75947"/>
    <lineage>
        <taxon>Eukaryota</taxon>
        <taxon>Viridiplantae</taxon>
        <taxon>Streptophyta</taxon>
        <taxon>Embryophyta</taxon>
        <taxon>Tracheophyta</taxon>
        <taxon>Spermatophyta</taxon>
        <taxon>Magnoliopsida</taxon>
        <taxon>eudicotyledons</taxon>
        <taxon>Gunneridae</taxon>
        <taxon>Pentapetalae</taxon>
        <taxon>asterids</taxon>
        <taxon>campanulids</taxon>
        <taxon>Asterales</taxon>
        <taxon>Asteraceae</taxon>
        <taxon>Cichorioideae</taxon>
        <taxon>Cichorieae</taxon>
        <taxon>Lactucinae</taxon>
        <taxon>Lactuca</taxon>
    </lineage>
</organism>
<name>A0AAU9NBD2_9ASTR</name>
<proteinExistence type="predicted"/>
<comment type="caution">
    <text evidence="2">The sequence shown here is derived from an EMBL/GenBank/DDBJ whole genome shotgun (WGS) entry which is preliminary data.</text>
</comment>
<keyword evidence="1" id="KW-0175">Coiled coil</keyword>
<feature type="coiled-coil region" evidence="1">
    <location>
        <begin position="176"/>
        <end position="203"/>
    </location>
</feature>
<evidence type="ECO:0000313" key="3">
    <source>
        <dbReference type="Proteomes" id="UP001157418"/>
    </source>
</evidence>